<sequence>MAERAPCPVCGCEDSPDYQRRVTDWFHAHWLSCQRCGYQTATHPAFESAERDWDKAATGRQAEEAGLLVPAVQVFSMRDLELLESLQMQVPEGDCARTYLVSRDALERWKEVARLGREEVDETLAPAVASVEHEIAALLHAQQDED</sequence>
<gene>
    <name evidence="1" type="ORF">SAMN05878438_3790</name>
</gene>
<reference evidence="1 2" key="1">
    <citation type="submission" date="2016-11" db="EMBL/GenBank/DDBJ databases">
        <authorList>
            <person name="Jaros S."/>
            <person name="Januszkiewicz K."/>
            <person name="Wedrychowicz H."/>
        </authorList>
    </citation>
    <scope>NUCLEOTIDE SEQUENCE [LARGE SCALE GENOMIC DNA]</scope>
    <source>
        <strain evidence="1 2">ACAM 239</strain>
    </source>
</reference>
<protein>
    <submittedName>
        <fullName evidence="1">Uncharacterized protein</fullName>
    </submittedName>
</protein>
<evidence type="ECO:0000313" key="1">
    <source>
        <dbReference type="EMBL" id="SIN88039.1"/>
    </source>
</evidence>
<organism evidence="1 2">
    <name type="scientific">Vreelandella aquamarina</name>
    <dbReference type="NCBI Taxonomy" id="77097"/>
    <lineage>
        <taxon>Bacteria</taxon>
        <taxon>Pseudomonadati</taxon>
        <taxon>Pseudomonadota</taxon>
        <taxon>Gammaproteobacteria</taxon>
        <taxon>Oceanospirillales</taxon>
        <taxon>Halomonadaceae</taxon>
        <taxon>Vreelandella</taxon>
    </lineage>
</organism>
<dbReference type="AlphaFoldDB" id="A0A1N6EYE3"/>
<dbReference type="EMBL" id="FSQX01000002">
    <property type="protein sequence ID" value="SIN88039.1"/>
    <property type="molecule type" value="Genomic_DNA"/>
</dbReference>
<proteinExistence type="predicted"/>
<accession>A0A1N6EYE3</accession>
<dbReference type="Proteomes" id="UP000185024">
    <property type="component" value="Unassembled WGS sequence"/>
</dbReference>
<name>A0A1N6EYE3_9GAMM</name>
<evidence type="ECO:0000313" key="2">
    <source>
        <dbReference type="Proteomes" id="UP000185024"/>
    </source>
</evidence>